<protein>
    <submittedName>
        <fullName evidence="3">Uncharacterized protein</fullName>
    </submittedName>
</protein>
<keyword evidence="2" id="KW-0812">Transmembrane</keyword>
<dbReference type="OrthoDB" id="2502792at2759"/>
<evidence type="ECO:0000313" key="4">
    <source>
        <dbReference type="Proteomes" id="UP000807342"/>
    </source>
</evidence>
<dbReference type="AlphaFoldDB" id="A0A9P6C7M1"/>
<name>A0A9P6C7M1_9AGAR</name>
<accession>A0A9P6C7M1</accession>
<evidence type="ECO:0000256" key="1">
    <source>
        <dbReference type="SAM" id="MobiDB-lite"/>
    </source>
</evidence>
<dbReference type="Proteomes" id="UP000807342">
    <property type="component" value="Unassembled WGS sequence"/>
</dbReference>
<keyword evidence="2" id="KW-1133">Transmembrane helix</keyword>
<dbReference type="EMBL" id="MU151088">
    <property type="protein sequence ID" value="KAF9451298.1"/>
    <property type="molecule type" value="Genomic_DNA"/>
</dbReference>
<keyword evidence="4" id="KW-1185">Reference proteome</keyword>
<keyword evidence="2" id="KW-0472">Membrane</keyword>
<evidence type="ECO:0000256" key="2">
    <source>
        <dbReference type="SAM" id="Phobius"/>
    </source>
</evidence>
<feature type="transmembrane region" description="Helical" evidence="2">
    <location>
        <begin position="34"/>
        <end position="53"/>
    </location>
</feature>
<reference evidence="3" key="1">
    <citation type="submission" date="2020-11" db="EMBL/GenBank/DDBJ databases">
        <authorList>
            <consortium name="DOE Joint Genome Institute"/>
            <person name="Ahrendt S."/>
            <person name="Riley R."/>
            <person name="Andreopoulos W."/>
            <person name="Labutti K."/>
            <person name="Pangilinan J."/>
            <person name="Ruiz-Duenas F.J."/>
            <person name="Barrasa J.M."/>
            <person name="Sanchez-Garcia M."/>
            <person name="Camarero S."/>
            <person name="Miyauchi S."/>
            <person name="Serrano A."/>
            <person name="Linde D."/>
            <person name="Babiker R."/>
            <person name="Drula E."/>
            <person name="Ayuso-Fernandez I."/>
            <person name="Pacheco R."/>
            <person name="Padilla G."/>
            <person name="Ferreira P."/>
            <person name="Barriuso J."/>
            <person name="Kellner H."/>
            <person name="Castanera R."/>
            <person name="Alfaro M."/>
            <person name="Ramirez L."/>
            <person name="Pisabarro A.G."/>
            <person name="Kuo A."/>
            <person name="Tritt A."/>
            <person name="Lipzen A."/>
            <person name="He G."/>
            <person name="Yan M."/>
            <person name="Ng V."/>
            <person name="Cullen D."/>
            <person name="Martin F."/>
            <person name="Rosso M.-N."/>
            <person name="Henrissat B."/>
            <person name="Hibbett D."/>
            <person name="Martinez A.T."/>
            <person name="Grigoriev I.V."/>
        </authorList>
    </citation>
    <scope>NUCLEOTIDE SEQUENCE</scope>
    <source>
        <strain evidence="3">MF-IS2</strain>
    </source>
</reference>
<feature type="transmembrane region" description="Helical" evidence="2">
    <location>
        <begin position="65"/>
        <end position="83"/>
    </location>
</feature>
<evidence type="ECO:0000313" key="3">
    <source>
        <dbReference type="EMBL" id="KAF9451298.1"/>
    </source>
</evidence>
<proteinExistence type="predicted"/>
<feature type="region of interest" description="Disordered" evidence="1">
    <location>
        <begin position="147"/>
        <end position="184"/>
    </location>
</feature>
<organism evidence="3 4">
    <name type="scientific">Macrolepiota fuliginosa MF-IS2</name>
    <dbReference type="NCBI Taxonomy" id="1400762"/>
    <lineage>
        <taxon>Eukaryota</taxon>
        <taxon>Fungi</taxon>
        <taxon>Dikarya</taxon>
        <taxon>Basidiomycota</taxon>
        <taxon>Agaricomycotina</taxon>
        <taxon>Agaricomycetes</taxon>
        <taxon>Agaricomycetidae</taxon>
        <taxon>Agaricales</taxon>
        <taxon>Agaricineae</taxon>
        <taxon>Agaricaceae</taxon>
        <taxon>Macrolepiota</taxon>
    </lineage>
</organism>
<feature type="transmembrane region" description="Helical" evidence="2">
    <location>
        <begin position="95"/>
        <end position="115"/>
    </location>
</feature>
<sequence length="249" mass="27078">MDPAILNLPAIFDPIINYLADTLPPPLYAFTLKLLSHCLVLISALFNLLASLLSRSPLDWDAQTVLPPLIALLAAYWTLVSIYRTTTWVVRTGFWFMKWGIILSALAAGTGWYLGTAQAQDGGLMNTSLVSYISNIALDMMNGRTSGPLGDDGTRHTRSRNTRPKPWESFNRHQEWQYSEDQAKTNENSDLETLMNSLIGVAGRAFGSDSWWMALKGGADGVGSQTGQDTEGSAGGRGSGGTSSKSRSR</sequence>
<comment type="caution">
    <text evidence="3">The sequence shown here is derived from an EMBL/GenBank/DDBJ whole genome shotgun (WGS) entry which is preliminary data.</text>
</comment>
<feature type="region of interest" description="Disordered" evidence="1">
    <location>
        <begin position="218"/>
        <end position="249"/>
    </location>
</feature>
<gene>
    <name evidence="3" type="ORF">P691DRAFT_797015</name>
</gene>